<evidence type="ECO:0000256" key="3">
    <source>
        <dbReference type="ARBA" id="ARBA00023180"/>
    </source>
</evidence>
<dbReference type="InterPro" id="IPR011044">
    <property type="entry name" value="Quino_amine_DH_bsu"/>
</dbReference>
<dbReference type="PROSITE" id="PS51854">
    <property type="entry name" value="CSPG"/>
    <property type="match status" value="2"/>
</dbReference>
<dbReference type="SMART" id="SM00710">
    <property type="entry name" value="PbH1"/>
    <property type="match status" value="14"/>
</dbReference>
<gene>
    <name evidence="6" type="ORF">WG926_25530</name>
</gene>
<dbReference type="Gene3D" id="2.80.10.50">
    <property type="match status" value="7"/>
</dbReference>
<sequence length="4920" mass="489716">MRRFRRRGDQAGRNTLAPRRPGRRVSLAQALEPRMMFDAAGVATAAEALQDQAAQDAAAALRPDTDATAHDTSHDDSAALVDTTPADDQDDADAGAVDGGAPAGAADRREVAFIDTRVDGWQTLAAGLAADVEIVVLDAGEDGLAQIADWVAAQSGAVDAIHIISEGNVGEIWIGATALSDRTIEDHAGDLAAIGAGLAEGADILLYGCDVAGGPEGSVFLGRLSELTGADVAASDDATGGITANDGGRHGDWQLEVTTGTIETSVALTAEAQAGYDGILATFTAANASQLNTAITNANAAGGTDTIDITADISTTAGFNTITDTVIVKSSTGDIRSITGTAISNDALFAVSNATATFQDLALSGGNNTSADNSGNGGAISFVSNANHSLTIERVTFSSNQGVRGGAVYFDDGVTGTGSLTITDATFSDSTALAGGAVWVRSGLGTVTVSGSTFDQNEGTSGSSTEGGGALMIVGDTAGDMAVNIDTSYFSGNTTASYGGAVFFKSGHVYDISITRSTFSGNTASSQGGAINMEGTTASTAEIVNSTFSGNSAQYGGAIENSLTLAVSHSTFAGNTSTAGSFNGTIDSYGGSLAITHSIFANNTGRGINVTGGSVSNGGYNIYYNNSVALGGWDPYVGTDKTTNPVLGTLQDNGGATPTMLPGSGSSAIDAGNPSIAGAPATDQRGGTRVSGSAIDIGAVELVNDTTPVLGGPQTVFWTEGNAPTVILPIVTVADDDGDLITSARVWIANPQNGDVLAITAPGPFTSSVAMESGALVLTLTGSGTAAQMQAALRTITYSSTADAPTWGDTGSAYTPTAAGSRILRATVTDADGATSDELIGSGIAVTSLDDDAPALAAEPYVYTPGSGYVTVAPDLFLIDDTATMTSATVQLVSSPDGFAERPRITATDPNISIDYITSTKTLTFTGTASLDAYQTLLRQIQYQNTSSPADIDTADRTLRYTVTDANDQVGTFDLIIGIDEAPTVATNTGATVAEGGSDTITTAMLQATDDFDAADSVTYTLTGTNGLTVYRDGVDLASNGTFTQKDIDDGLITFEHDGGESAGSFTFVLSQGSGLSDSVPHTFDVTTTPVNDAPVITLPAGSSVSGTEDTVFNLTSTYITVSDVDAGTSPVVVTITSTDGTLGSIGTTTDVTVGSTANGLTLTGTVAAINAYLGEAGNLNFTPPANVTGNRTISIGISDQGNTGTGGTLTDSDTLTINLAAVNDAPVISGDGIDLPDGTEHTGTGTIAIADLLTDAGYSDADTGALSGIAITGVTGNSVWQYTTDGTNWFQVSAVSDGSAILLDASASLRYVSDFENGETATISFRAWDQTSGTATNGSTQFRANTATNGGSSAFSANVATATIVLTDLNDAPSISPDDVPLTDTDEDTTSAVVTVSDLLTDAGYGDVDTGASAGGIALIGSAGNGTWQYSTDSGANWFGVGSVAWGTALLLKPDAQLRYVPDGDNGESASLTFKGWDQTQGTAADGATRSTYNITSAGGLTAFSFQQADATITVTSVNDAPVVTVPGSIAVTEDVATALTGIAFADVDVGSGTVVVTLSVASGALAATSGGSVTVGGTASALTLTGTIANINAFIAASGVSFTTAANATADVTLTVGIDDGGNTGAGGAQTDSDTVTLSVTAAQDAPVISGDGIDLPDGTEQTGTGTIAIADLLTDAGYSDADSGALSGIAITGVTGNSVWQYTTDGTNWFQISAVSGSSAILLDASASLRYVPDFENGETATISFRAWDQTTGTATSGSTQFRANITTSGGSTAFSANVATATIVLTDVNDSPSISPDDVPLTGTDEDTTSDVITVSDLLTDAGYDDADTGASAGGIALTGSAGNGTWQYSTDSGANWFDVGAVSWGAALLLKPDAQLRYVPDGDNGESASLTFKGWDQTEGTAADGATRSTYNITSTGGLTAFSFQQADATITVTSVNDAPTISPDDVTLTGTDRETTSAPVTISDLLTDAGYGDVDTGALSGIAITGLTGNGTWAYTTDGTNWFSVGAVSESAALLLGATAQLRYAPDGVNPETATIDFKAWDQTSGTATSGASRSTADTSTDGGTTAFSGDAATAELAVVANNEAPVLTAPATLTVSEDTDSPLTGISIADADDAGQDYLLIITADSGSFAATGTADVDVVAEGHSIRLTGSMADLNAFISGGNVTFRTAPNATQAVTLDVSVSDQDPAVPETDTASVAVTVTPVNDAPDVYTVDDGVTLAPALEPLFSPLLVLDAPDGGYYAVSIRTDGPDADNNVLIYRYDADGALDQSYGTGGVAFFAGSVLDAVTVQADGQLLIAAHSADGDVGLFRVATNGTVDASFGPAIMTDASYDLVGADIEIDSAGKIFVTTQGTPTAGLRATFIYRFSADGVFEAKLDASGDIAGNEVGLDSIIQPDGKIVTVARRGDDLIVFRQNADGTLDTSFATVGYTVIDSTVDASYDALLGLQADGSILLAVPTQGDNPLAPTPMIWRFTSDGALDTSFGTDGSITGPAMDGLSFAFAPDGGILVTGTINDDGVLSAALLRYTADGLPDGDFGRGGEIRIGGIGYNVAGTSLQVNASTGDILLGGAYLGETLGADSALLFARFDASGQAIEGAAPVDYTENGTPVVIAPTIAIDDVDLGDADTLDGFTVTLSRDGSADGQDEFSAADGGSLDALTEGEALVVSGTTIGTVVTNSAGTLVLSLNAAATRALVNEALRQVAYANGSDTPPATVDLVWTVDDGNSGAQGTGGSAAGTMTSAIAITAVNDVPAITVPGGGTLSVVEDTETPITGISFSDADAGSATVEVEFAVDYGVLSATSGSGVTVTATDSQTIVLSGSIADINTFIANGEVTYQTDPDDTGDVNLTVTIDDLGNTGPAPETASEVIVITVDPVNDAPDIDTLPDGVVVDDNPGGIDGNPIIIPIPSGGYYQIGADTDGTSSEVIIARYTAAGELDTSYGTNGIATLSDDGTDISPIDAVVQADGSLVVASTFDDGTISGSLILRFDTSGTRDPSFAQGGPGLIVADMTLDDSGRILLTGGQIDSGTGETDGVIVRLTSAGEIDLTFTLVQYDAGGDELFTGVTVQADGSIVVVGMVDDDVIVQRYAADGTLDTGFGTGGTVAFGDSEAIEAARSVMIQADGGIIVAGTIVGPGGYAVFLYRLDSTGTVDSTFGSGGWAAFPGVISTSFTMLDDGSIVAVTYDLDAVEPQAIIFRIGTDGQQDMTFGTDGRLVLGDATRGFFGTAISTDAEGNLLIGGLYIGCGCGDPQIFAGHFDANGVAIDGFGDRVHVEDGGFTAIDPDIDLYDAELAAGDNYDGATLTITRDGGATGDDTFGAVTGGTLGALAEGDALVVAGVTIGTVVTNAGGTLVLAFNANATYALVNEAAQQIGYATTNDTPPASVDLAWTLNDGNTGAQGTGPALSGSVISTIRIAATNDAPVLTLPGSGTIAVTEDVASPVTGITIADVDAAGGIVTVTFAIGTGTLTASSGSGVTVGGTDTALTLTGSVTDINAFIAADGVSYTTAGNAVDDVTLTVTVDDGGNTGAGGALADSGTVTLEIQPVNDAPEIVDLPDAISTGDAGDGPVSSIEVITLADGRYYVIGYDTAPYTFQVARYNADGTLDTSFDGDGGVTTDLGSSIMPVDAVIQADGKLVVMGRPEAGSGPVTLVRYNTDGSLDTSFGTDGIATTAIPGSNGQARAITIDVSGDILVTGNTNNNFLLMRFDADGTLDTGFGGGDGVVDIDLGGLDWGFVITPQTDGKLIVGGNTDLGGALIRLNADGSLDTGFGTGGVVELGDSGSLTTIEDVFVQSDGKVVAVGFVATVPFATTVWRLNTDGSTDTGYGTAGQLNLSSTTKNDAFMTAADEVVILTTRTVGGETVSTLIRVGDDGALDSGFGTGGELQLAELADRDIRAWNIGLRADGGMVLAGPVDTSTGEVFTARLDADGNFVGGVGIDDHIEGGDATAIGADIHIADVELDAADSYAGATLTLTRDGGTSTDDAFSAVSGGTLSALVESGDITVGGVVVGTVTTNSGGQLVLTFNADATAALVNQVAQQIAYANGSDTPPDSVDILWSLNDGNSGDQGTGGTLIGTVVTTIGIIATNDAPVVTVPLSINVTEDIATAITGVSVSDIDAGTGVVTVTFHVPSGSGTISATSDAGVTVGGTANTCTLTGTITDINAFISAENVTFTTAADATADVTMTVTVNDDGNTGTGGALTDSDTITLAVTAVNDAPVITAPDSATIAVTEDVASALTGISFADVDAGSSVVTVTLSVASGTLAATSGSGVTVGGTASALTLTGSITDINAFIAASNVGFTTAANDTTDVVLTVAIDDGGFSGSGGAQTDSATITLDVTPVNDAPVITDLSASPVYQAGGAAVAVVGSAALSDVDSTMLTSVVITFTTRPGGTSDYMGLFVPAANYANDHGISYNFNASTGTLTLSGTASLADYQTVLQGAAYLYTGASATMPAGDRVVTITVTDDSGDTPTQTSTAFERTIEVDSAPTVDTNTGTTVDEGGSTTITAAMLSSSDVEDPDAADITYTLTTPPPAGTLKLDGVALATGDTFTQQDIDDGLVTYEHDGSETTSDSFGFSVKDTNGLTVSGQSFALTVTAVNDAPALTAPASIDVTEDTETPLTGISITDADAASGTVTVTFTVGEGALAATGTADITVGGTASALTLTGTVSDINAFISGGALTFTPDANANGDVTLSIDVDDSGNSGSGGAKTDTATVTLAVAAVNDAPDLTAPASIAVTEDTVTALTGISISDIDAGSGIVTVTFAVGSGTLSATSGSGVTVGGTATSRTLSGTVTAINAFIAANGVSFTPAANATADVTLTVTVNDGGNTGTGGALTDSATITLDITAVNDAPDLTAPGSIAVTEDTATSLTGISISDIDAGSGIVTVTFAVGSGTLSATSGSGVTVGGT</sequence>
<dbReference type="EMBL" id="JBBKTW010000013">
    <property type="protein sequence ID" value="MEN2991699.1"/>
    <property type="molecule type" value="Genomic_DNA"/>
</dbReference>
<keyword evidence="1" id="KW-0732">Signal</keyword>
<evidence type="ECO:0000313" key="7">
    <source>
        <dbReference type="Proteomes" id="UP001413721"/>
    </source>
</evidence>
<dbReference type="SUPFAM" id="SSF63829">
    <property type="entry name" value="Calcium-dependent phosphotriesterase"/>
    <property type="match status" value="1"/>
</dbReference>
<organism evidence="6 7">
    <name type="scientific">Tistrella arctica</name>
    <dbReference type="NCBI Taxonomy" id="3133430"/>
    <lineage>
        <taxon>Bacteria</taxon>
        <taxon>Pseudomonadati</taxon>
        <taxon>Pseudomonadota</taxon>
        <taxon>Alphaproteobacteria</taxon>
        <taxon>Geminicoccales</taxon>
        <taxon>Geminicoccaceae</taxon>
        <taxon>Tistrella</taxon>
    </lineage>
</organism>
<protein>
    <submittedName>
        <fullName evidence="6">Cadherin-like domain-containing protein</fullName>
    </submittedName>
</protein>
<feature type="domain" description="Cadherin" evidence="5">
    <location>
        <begin position="4613"/>
        <end position="4744"/>
    </location>
</feature>
<dbReference type="Pfam" id="PF17164">
    <property type="entry name" value="DUF5122"/>
    <property type="match status" value="11"/>
</dbReference>
<dbReference type="InterPro" id="IPR039005">
    <property type="entry name" value="CSPG_rpt"/>
</dbReference>
<keyword evidence="2" id="KW-0677">Repeat</keyword>
<evidence type="ECO:0000256" key="1">
    <source>
        <dbReference type="ARBA" id="ARBA00022729"/>
    </source>
</evidence>
<dbReference type="InterPro" id="IPR059226">
    <property type="entry name" value="Choice_anch_Q_dom"/>
</dbReference>
<reference evidence="6 7" key="1">
    <citation type="submission" date="2024-03" db="EMBL/GenBank/DDBJ databases">
        <title>High-quality draft genome sequencing of Tistrella sp. BH-R2-4.</title>
        <authorList>
            <person name="Dong C."/>
        </authorList>
    </citation>
    <scope>NUCLEOTIDE SEQUENCE [LARGE SCALE GENOMIC DNA]</scope>
    <source>
        <strain evidence="6 7">BH-R2-4</strain>
    </source>
</reference>
<dbReference type="PROSITE" id="PS50268">
    <property type="entry name" value="CADHERIN_2"/>
    <property type="match status" value="1"/>
</dbReference>
<dbReference type="NCBIfam" id="NF041518">
    <property type="entry name" value="choice_anch_Q"/>
    <property type="match status" value="1"/>
</dbReference>
<dbReference type="InterPro" id="IPR013431">
    <property type="entry name" value="Delta_60_rpt"/>
</dbReference>
<name>A0ABU9YSA1_9PROT</name>
<dbReference type="InterPro" id="IPR006626">
    <property type="entry name" value="PbH1"/>
</dbReference>
<dbReference type="RefSeq" id="WP_345938596.1">
    <property type="nucleotide sequence ID" value="NZ_JBBKTW010000013.1"/>
</dbReference>
<dbReference type="InterPro" id="IPR051561">
    <property type="entry name" value="FRAS1_ECM"/>
</dbReference>
<keyword evidence="7" id="KW-1185">Reference proteome</keyword>
<dbReference type="PANTHER" id="PTHR45739:SF8">
    <property type="entry name" value="FRAS1-RELATED EXTRACELLULAR MATRIX PROTEIN 1"/>
    <property type="match status" value="1"/>
</dbReference>
<feature type="compositionally biased region" description="Basic and acidic residues" evidence="4">
    <location>
        <begin position="63"/>
        <end position="77"/>
    </location>
</feature>
<dbReference type="Pfam" id="PF14252">
    <property type="entry name" value="DUF4347"/>
    <property type="match status" value="1"/>
</dbReference>
<proteinExistence type="predicted"/>
<evidence type="ECO:0000256" key="4">
    <source>
        <dbReference type="SAM" id="MobiDB-lite"/>
    </source>
</evidence>
<dbReference type="InterPro" id="IPR025592">
    <property type="entry name" value="DUF4347"/>
</dbReference>
<dbReference type="NCBIfam" id="TIGR02608">
    <property type="entry name" value="delta_60_rpt"/>
    <property type="match status" value="16"/>
</dbReference>
<dbReference type="Pfam" id="PF16184">
    <property type="entry name" value="Cadherin_3"/>
    <property type="match status" value="2"/>
</dbReference>
<dbReference type="InterPro" id="IPR002126">
    <property type="entry name" value="Cadherin-like_dom"/>
</dbReference>
<evidence type="ECO:0000256" key="2">
    <source>
        <dbReference type="ARBA" id="ARBA00022737"/>
    </source>
</evidence>
<dbReference type="PANTHER" id="PTHR45739">
    <property type="entry name" value="MATRIX PROTEIN, PUTATIVE-RELATED"/>
    <property type="match status" value="1"/>
</dbReference>
<dbReference type="Proteomes" id="UP001413721">
    <property type="component" value="Unassembled WGS sequence"/>
</dbReference>
<accession>A0ABU9YSA1</accession>
<keyword evidence="3" id="KW-0325">Glycoprotein</keyword>
<dbReference type="SUPFAM" id="SSF50969">
    <property type="entry name" value="YVTN repeat-like/Quinoprotein amine dehydrogenase"/>
    <property type="match status" value="1"/>
</dbReference>
<dbReference type="SUPFAM" id="SSF51126">
    <property type="entry name" value="Pectin lyase-like"/>
    <property type="match status" value="1"/>
</dbReference>
<feature type="region of interest" description="Disordered" evidence="4">
    <location>
        <begin position="1"/>
        <end position="22"/>
    </location>
</feature>
<dbReference type="InterPro" id="IPR011050">
    <property type="entry name" value="Pectin_lyase_fold/virulence"/>
</dbReference>
<feature type="region of interest" description="Disordered" evidence="4">
    <location>
        <begin position="55"/>
        <end position="103"/>
    </location>
</feature>
<feature type="non-terminal residue" evidence="6">
    <location>
        <position position="4920"/>
    </location>
</feature>
<feature type="region of interest" description="Disordered" evidence="4">
    <location>
        <begin position="2051"/>
        <end position="2070"/>
    </location>
</feature>
<dbReference type="SUPFAM" id="SSF101898">
    <property type="entry name" value="NHL repeat"/>
    <property type="match status" value="1"/>
</dbReference>
<evidence type="ECO:0000259" key="5">
    <source>
        <dbReference type="PROSITE" id="PS50268"/>
    </source>
</evidence>
<evidence type="ECO:0000313" key="6">
    <source>
        <dbReference type="EMBL" id="MEN2991699.1"/>
    </source>
</evidence>
<comment type="caution">
    <text evidence="6">The sequence shown here is derived from an EMBL/GenBank/DDBJ whole genome shotgun (WGS) entry which is preliminary data.</text>
</comment>